<dbReference type="RefSeq" id="WP_012898983.1">
    <property type="nucleotide sequence ID" value="NC_013665.1"/>
</dbReference>
<evidence type="ECO:0000256" key="2">
    <source>
        <dbReference type="ARBA" id="ARBA00022679"/>
    </source>
</evidence>
<proteinExistence type="predicted"/>
<dbReference type="InterPro" id="IPR008567">
    <property type="entry name" value="BKACE"/>
</dbReference>
<reference evidence="6" key="3">
    <citation type="journal article" date="2011" name="PLoS ONE">
        <title>Genome sequence of a mesophilic hydrogenotrophic methanogen Methanocella paludicola, the first cultivated representative of the order Methanocellales.</title>
        <authorList>
            <person name="Sakai S."/>
            <person name="Takaki Y."/>
            <person name="Shimamura S."/>
            <person name="Sekine M."/>
            <person name="Tajima T."/>
            <person name="Kosugi H."/>
            <person name="Ichikawa N."/>
            <person name="Tasumi E."/>
            <person name="Hiraki A.T."/>
            <person name="Shimizu A."/>
            <person name="Kato Y."/>
            <person name="Nishiko R."/>
            <person name="Mori K."/>
            <person name="Fujita N."/>
            <person name="Imachi H."/>
            <person name="Takai K."/>
        </authorList>
    </citation>
    <scope>NUCLEOTIDE SEQUENCE [LARGE SCALE GENOMIC DNA]</scope>
    <source>
        <strain evidence="6">DSM 17711 / JCM 13418 / NBRC 101707 / SANAE</strain>
    </source>
</reference>
<dbReference type="KEGG" id="mpd:MCP_0231"/>
<dbReference type="GO" id="GO:0043720">
    <property type="term" value="F:3-keto-5-aminohexanoate cleavage activity"/>
    <property type="evidence" value="ECO:0007669"/>
    <property type="project" value="InterPro"/>
</dbReference>
<protein>
    <recommendedName>
        <fullName evidence="7">3-keto-5-aminohexanoate cleavage enzyme</fullName>
    </recommendedName>
</protein>
<evidence type="ECO:0000256" key="1">
    <source>
        <dbReference type="ARBA" id="ARBA00001947"/>
    </source>
</evidence>
<evidence type="ECO:0000256" key="4">
    <source>
        <dbReference type="ARBA" id="ARBA00022833"/>
    </source>
</evidence>
<evidence type="ECO:0008006" key="7">
    <source>
        <dbReference type="Google" id="ProtNLM"/>
    </source>
</evidence>
<dbReference type="Gene3D" id="3.20.20.70">
    <property type="entry name" value="Aldolase class I"/>
    <property type="match status" value="1"/>
</dbReference>
<dbReference type="STRING" id="304371.MCP_0231"/>
<dbReference type="AlphaFoldDB" id="D1YV31"/>
<dbReference type="EMBL" id="AP011532">
    <property type="protein sequence ID" value="BAI60303.1"/>
    <property type="molecule type" value="Genomic_DNA"/>
</dbReference>
<reference evidence="5 6" key="2">
    <citation type="journal article" date="2008" name="Int. J. Syst. Evol. Microbiol.">
        <title>Methanocella paludicola gen. nov., sp. nov., a methane-producing archaeon, the first isolate of the lineage 'Rice Cluster I', and proposal of the new archaeal order Methanocellales ord. nov.</title>
        <authorList>
            <person name="Sakai S."/>
            <person name="Imachi H."/>
            <person name="Hanada S."/>
            <person name="Ohashi A."/>
            <person name="Harada H."/>
            <person name="Kamagata Y."/>
        </authorList>
    </citation>
    <scope>NUCLEOTIDE SEQUENCE [LARGE SCALE GENOMIC DNA]</scope>
    <source>
        <strain evidence="6">DSM 17711 / JCM 13418 / NBRC 101707 / SANAE</strain>
    </source>
</reference>
<dbReference type="OrthoDB" id="299212at2157"/>
<dbReference type="InParanoid" id="D1YV31"/>
<dbReference type="Pfam" id="PF05853">
    <property type="entry name" value="BKACE"/>
    <property type="match status" value="1"/>
</dbReference>
<keyword evidence="4" id="KW-0862">Zinc</keyword>
<dbReference type="Proteomes" id="UP000001882">
    <property type="component" value="Chromosome"/>
</dbReference>
<evidence type="ECO:0000313" key="5">
    <source>
        <dbReference type="EMBL" id="BAI60303.1"/>
    </source>
</evidence>
<dbReference type="GeneID" id="8680365"/>
<sequence length="261" mass="28695">MVPTRKDSPYVPLTPEEIAEDTYRAYKLGVSSVHVHARDEAGNPTYKKEVYGEIFSAIRRKCPDIIICASTSGRSDRSLEHRAEVLELRPDMASLMMGTVNFIKNPSPNSQEDIVALAKRMEEHGVKPELEAFEPGFVNVAKYLASKGHLRPPLHFNLLLGSLGSMPAEARDLVFLAGSVPPGSTWAATGIGRFQLQVNVASMLMGGHVRVGLEDSLYYSYPEKSLATNEQLVERVARIARELGREIATPAEARAILGLDH</sequence>
<organism evidence="5 6">
    <name type="scientific">Methanocella paludicola (strain DSM 17711 / JCM 13418 / NBRC 101707 / SANAE)</name>
    <dbReference type="NCBI Taxonomy" id="304371"/>
    <lineage>
        <taxon>Archaea</taxon>
        <taxon>Methanobacteriati</taxon>
        <taxon>Methanobacteriota</taxon>
        <taxon>Stenosarchaea group</taxon>
        <taxon>Methanomicrobia</taxon>
        <taxon>Methanocellales</taxon>
        <taxon>Methanocellaceae</taxon>
        <taxon>Methanocella</taxon>
    </lineage>
</organism>
<evidence type="ECO:0000313" key="6">
    <source>
        <dbReference type="Proteomes" id="UP000001882"/>
    </source>
</evidence>
<accession>D1YV31</accession>
<evidence type="ECO:0000256" key="3">
    <source>
        <dbReference type="ARBA" id="ARBA00022723"/>
    </source>
</evidence>
<keyword evidence="6" id="KW-1185">Reference proteome</keyword>
<name>D1YV31_METPS</name>
<dbReference type="PANTHER" id="PTHR37418:SF2">
    <property type="entry name" value="3-KETO-5-AMINOHEXANOATE CLEAVAGE ENZYME"/>
    <property type="match status" value="1"/>
</dbReference>
<dbReference type="PANTHER" id="PTHR37418">
    <property type="entry name" value="3-KETO-5-AMINOHEXANOATE CLEAVAGE ENZYME-RELATED"/>
    <property type="match status" value="1"/>
</dbReference>
<keyword evidence="3" id="KW-0479">Metal-binding</keyword>
<dbReference type="GO" id="GO:0046872">
    <property type="term" value="F:metal ion binding"/>
    <property type="evidence" value="ECO:0007669"/>
    <property type="project" value="UniProtKB-KW"/>
</dbReference>
<keyword evidence="2" id="KW-0808">Transferase</keyword>
<comment type="cofactor">
    <cofactor evidence="1">
        <name>Zn(2+)</name>
        <dbReference type="ChEBI" id="CHEBI:29105"/>
    </cofactor>
</comment>
<gene>
    <name evidence="5" type="ordered locus">MCP_0231</name>
</gene>
<reference evidence="5 6" key="1">
    <citation type="journal article" date="2007" name="Appl. Environ. Microbiol.">
        <title>Isolation of key methanogens for global methane emission from rice paddy fields: a novel isolate affiliated with the clone cluster rice cluster I.</title>
        <authorList>
            <person name="Sakai S."/>
            <person name="Imachi H."/>
            <person name="Sekiguchi Y."/>
            <person name="Ohashi A."/>
            <person name="Harada H."/>
            <person name="Kamagata Y."/>
        </authorList>
    </citation>
    <scope>NUCLEOTIDE SEQUENCE [LARGE SCALE GENOMIC DNA]</scope>
    <source>
        <strain evidence="6">DSM 17711 / JCM 13418 / NBRC 101707 / SANAE</strain>
    </source>
</reference>
<dbReference type="PATRIC" id="fig|304371.9.peg.238"/>
<dbReference type="eggNOG" id="arCOG06125">
    <property type="taxonomic scope" value="Archaea"/>
</dbReference>
<dbReference type="InterPro" id="IPR013785">
    <property type="entry name" value="Aldolase_TIM"/>
</dbReference>